<dbReference type="EMBL" id="LAVV01009657">
    <property type="protein sequence ID" value="KNZ50232.1"/>
    <property type="molecule type" value="Genomic_DNA"/>
</dbReference>
<dbReference type="Pfam" id="PF13639">
    <property type="entry name" value="zf-RING_2"/>
    <property type="match status" value="1"/>
</dbReference>
<keyword evidence="8" id="KW-0808">Transferase</keyword>
<keyword evidence="16" id="KW-0472">Membrane</keyword>
<dbReference type="VEuPathDB" id="FungiDB:VP01_453g24"/>
<evidence type="ECO:0000256" key="17">
    <source>
        <dbReference type="ARBA" id="ARBA00023140"/>
    </source>
</evidence>
<organism evidence="21 22">
    <name type="scientific">Puccinia sorghi</name>
    <dbReference type="NCBI Taxonomy" id="27349"/>
    <lineage>
        <taxon>Eukaryota</taxon>
        <taxon>Fungi</taxon>
        <taxon>Dikarya</taxon>
        <taxon>Basidiomycota</taxon>
        <taxon>Pucciniomycotina</taxon>
        <taxon>Pucciniomycetes</taxon>
        <taxon>Pucciniales</taxon>
        <taxon>Pucciniaceae</taxon>
        <taxon>Puccinia</taxon>
    </lineage>
</organism>
<dbReference type="PANTHER" id="PTHR23350">
    <property type="entry name" value="PEROXISOME ASSEMBLY PROTEIN 10"/>
    <property type="match status" value="1"/>
</dbReference>
<evidence type="ECO:0000256" key="18">
    <source>
        <dbReference type="ARBA" id="ARBA00041230"/>
    </source>
</evidence>
<dbReference type="SMART" id="SM00184">
    <property type="entry name" value="RING"/>
    <property type="match status" value="1"/>
</dbReference>
<dbReference type="PANTHER" id="PTHR23350:SF0">
    <property type="entry name" value="PEROXISOME BIOGENESIS FACTOR 10"/>
    <property type="match status" value="1"/>
</dbReference>
<dbReference type="SUPFAM" id="SSF57850">
    <property type="entry name" value="RING/U-box"/>
    <property type="match status" value="1"/>
</dbReference>
<evidence type="ECO:0000256" key="8">
    <source>
        <dbReference type="ARBA" id="ARBA00022679"/>
    </source>
</evidence>
<dbReference type="CDD" id="cd16527">
    <property type="entry name" value="RING-HC_PEX10"/>
    <property type="match status" value="1"/>
</dbReference>
<evidence type="ECO:0000256" key="7">
    <source>
        <dbReference type="ARBA" id="ARBA00022593"/>
    </source>
</evidence>
<keyword evidence="10" id="KW-0479">Metal-binding</keyword>
<sequence length="321" mass="36629">MVVYSGSQTLGEEYCNIVQFDAFANNLPNLYRRAILILVEVFSPRLCARLYARVRQYIAAVNERDSSSGDQDLSSPSSHPESRLKSIKERLLCSLVAHLPSSLDRSTLDSFNTLHLAIFYLTGRYFTWSKRFSGITYLSDRLRPLRPDGLGRESPPSYEVLGALMVMQLVIKVVVSRRQAERRREQLRLASEPVAAVLEEKGRDDPDVSKRMMTVDGRLIDEMMFSADDESEDEGGSEKEEEERRVVVEECPEGVVIDDVSDQVNTRRCTLCLGPRKEQTSLECGHLFCWKCLVCWVREKPECPLCRHSVHVAELLPLYNF</sequence>
<keyword evidence="15" id="KW-1133">Transmembrane helix</keyword>
<dbReference type="InterPro" id="IPR025654">
    <property type="entry name" value="PEX2/10"/>
</dbReference>
<keyword evidence="7" id="KW-0962">Peroxisome biogenesis</keyword>
<evidence type="ECO:0000256" key="2">
    <source>
        <dbReference type="ARBA" id="ARBA00004585"/>
    </source>
</evidence>
<evidence type="ECO:0000256" key="1">
    <source>
        <dbReference type="ARBA" id="ARBA00000900"/>
    </source>
</evidence>
<protein>
    <recommendedName>
        <fullName evidence="5">RING-type E3 ubiquitin transferase</fullName>
        <ecNumber evidence="5">2.3.2.27</ecNumber>
    </recommendedName>
    <alternativeName>
        <fullName evidence="18">Peroxin-10</fullName>
    </alternativeName>
</protein>
<keyword evidence="22" id="KW-1185">Reference proteome</keyword>
<dbReference type="GO" id="GO:0061630">
    <property type="term" value="F:ubiquitin protein ligase activity"/>
    <property type="evidence" value="ECO:0007669"/>
    <property type="project" value="UniProtKB-EC"/>
</dbReference>
<evidence type="ECO:0000256" key="12">
    <source>
        <dbReference type="ARBA" id="ARBA00022786"/>
    </source>
</evidence>
<keyword evidence="6" id="KW-0813">Transport</keyword>
<keyword evidence="12" id="KW-0833">Ubl conjugation pathway</keyword>
<comment type="caution">
    <text evidence="21">The sequence shown here is derived from an EMBL/GenBank/DDBJ whole genome shotgun (WGS) entry which is preliminary data.</text>
</comment>
<evidence type="ECO:0000256" key="15">
    <source>
        <dbReference type="ARBA" id="ARBA00022989"/>
    </source>
</evidence>
<dbReference type="Gene3D" id="3.30.40.10">
    <property type="entry name" value="Zinc/RING finger domain, C3HC4 (zinc finger)"/>
    <property type="match status" value="1"/>
</dbReference>
<dbReference type="PROSITE" id="PS50089">
    <property type="entry name" value="ZF_RING_2"/>
    <property type="match status" value="1"/>
</dbReference>
<evidence type="ECO:0000256" key="19">
    <source>
        <dbReference type="PROSITE-ProRule" id="PRU00175"/>
    </source>
</evidence>
<keyword evidence="9" id="KW-0812">Transmembrane</keyword>
<evidence type="ECO:0000256" key="14">
    <source>
        <dbReference type="ARBA" id="ARBA00022927"/>
    </source>
</evidence>
<dbReference type="GO" id="GO:0008270">
    <property type="term" value="F:zinc ion binding"/>
    <property type="evidence" value="ECO:0007669"/>
    <property type="project" value="UniProtKB-KW"/>
</dbReference>
<evidence type="ECO:0000256" key="5">
    <source>
        <dbReference type="ARBA" id="ARBA00012483"/>
    </source>
</evidence>
<dbReference type="InterPro" id="IPR001841">
    <property type="entry name" value="Znf_RING"/>
</dbReference>
<evidence type="ECO:0000313" key="21">
    <source>
        <dbReference type="EMBL" id="KNZ50232.1"/>
    </source>
</evidence>
<proteinExistence type="inferred from homology"/>
<keyword evidence="11 19" id="KW-0863">Zinc-finger</keyword>
<feature type="domain" description="RING-type" evidence="20">
    <location>
        <begin position="269"/>
        <end position="307"/>
    </location>
</feature>
<dbReference type="OrthoDB" id="2504210at2759"/>
<dbReference type="InterPro" id="IPR006845">
    <property type="entry name" value="Pex_N"/>
</dbReference>
<accession>A0A0L6UPQ8</accession>
<evidence type="ECO:0000256" key="3">
    <source>
        <dbReference type="ARBA" id="ARBA00004906"/>
    </source>
</evidence>
<evidence type="ECO:0000256" key="4">
    <source>
        <dbReference type="ARBA" id="ARBA00008704"/>
    </source>
</evidence>
<dbReference type="GO" id="GO:0016567">
    <property type="term" value="P:protein ubiquitination"/>
    <property type="evidence" value="ECO:0007669"/>
    <property type="project" value="UniProtKB-ARBA"/>
</dbReference>
<comment type="similarity">
    <text evidence="4">Belongs to the pex2/pex10/pex12 family.</text>
</comment>
<dbReference type="PROSITE" id="PS00518">
    <property type="entry name" value="ZF_RING_1"/>
    <property type="match status" value="1"/>
</dbReference>
<gene>
    <name evidence="21" type="ORF">VP01_453g24</name>
</gene>
<dbReference type="GO" id="GO:0016562">
    <property type="term" value="P:protein import into peroxisome matrix, receptor recycling"/>
    <property type="evidence" value="ECO:0007669"/>
    <property type="project" value="UniProtKB-ARBA"/>
</dbReference>
<reference evidence="21 22" key="1">
    <citation type="submission" date="2015-08" db="EMBL/GenBank/DDBJ databases">
        <title>Next Generation Sequencing and Analysis of the Genome of Puccinia sorghi L Schw, the Causal Agent of Maize Common Rust.</title>
        <authorList>
            <person name="Rochi L."/>
            <person name="Burguener G."/>
            <person name="Darino M."/>
            <person name="Turjanski A."/>
            <person name="Kreff E."/>
            <person name="Dieguez M.J."/>
            <person name="Sacco F."/>
        </authorList>
    </citation>
    <scope>NUCLEOTIDE SEQUENCE [LARGE SCALE GENOMIC DNA]</scope>
    <source>
        <strain evidence="21 22">RO10H11247</strain>
    </source>
</reference>
<comment type="catalytic activity">
    <reaction evidence="1">
        <text>S-ubiquitinyl-[E2 ubiquitin-conjugating enzyme]-L-cysteine + [acceptor protein]-L-lysine = [E2 ubiquitin-conjugating enzyme]-L-cysteine + N(6)-ubiquitinyl-[acceptor protein]-L-lysine.</text>
        <dbReference type="EC" id="2.3.2.27"/>
    </reaction>
</comment>
<dbReference type="InterPro" id="IPR017907">
    <property type="entry name" value="Znf_RING_CS"/>
</dbReference>
<keyword evidence="13" id="KW-0862">Zinc</keyword>
<dbReference type="InterPro" id="IPR013083">
    <property type="entry name" value="Znf_RING/FYVE/PHD"/>
</dbReference>
<evidence type="ECO:0000313" key="22">
    <source>
        <dbReference type="Proteomes" id="UP000037035"/>
    </source>
</evidence>
<evidence type="ECO:0000256" key="16">
    <source>
        <dbReference type="ARBA" id="ARBA00023136"/>
    </source>
</evidence>
<keyword evidence="14" id="KW-0653">Protein transport</keyword>
<evidence type="ECO:0000256" key="11">
    <source>
        <dbReference type="ARBA" id="ARBA00022771"/>
    </source>
</evidence>
<dbReference type="Proteomes" id="UP000037035">
    <property type="component" value="Unassembled WGS sequence"/>
</dbReference>
<evidence type="ECO:0000256" key="13">
    <source>
        <dbReference type="ARBA" id="ARBA00022833"/>
    </source>
</evidence>
<evidence type="ECO:0000256" key="9">
    <source>
        <dbReference type="ARBA" id="ARBA00022692"/>
    </source>
</evidence>
<evidence type="ECO:0000259" key="20">
    <source>
        <dbReference type="PROSITE" id="PS50089"/>
    </source>
</evidence>
<dbReference type="GO" id="GO:0005778">
    <property type="term" value="C:peroxisomal membrane"/>
    <property type="evidence" value="ECO:0007669"/>
    <property type="project" value="UniProtKB-SubCell"/>
</dbReference>
<comment type="pathway">
    <text evidence="3">Protein modification; protein ubiquitination.</text>
</comment>
<evidence type="ECO:0000256" key="6">
    <source>
        <dbReference type="ARBA" id="ARBA00022448"/>
    </source>
</evidence>
<keyword evidence="17" id="KW-0576">Peroxisome</keyword>
<comment type="subcellular location">
    <subcellularLocation>
        <location evidence="2">Peroxisome membrane</location>
        <topology evidence="2">Multi-pass membrane protein</topology>
    </subcellularLocation>
</comment>
<name>A0A0L6UPQ8_9BASI</name>
<dbReference type="STRING" id="27349.A0A0L6UPQ8"/>
<dbReference type="AlphaFoldDB" id="A0A0L6UPQ8"/>
<evidence type="ECO:0000256" key="10">
    <source>
        <dbReference type="ARBA" id="ARBA00022723"/>
    </source>
</evidence>
<dbReference type="EC" id="2.3.2.27" evidence="5"/>
<dbReference type="Pfam" id="PF04757">
    <property type="entry name" value="Pex2_Pex12"/>
    <property type="match status" value="1"/>
</dbReference>